<dbReference type="GO" id="GO:0003700">
    <property type="term" value="F:DNA-binding transcription factor activity"/>
    <property type="evidence" value="ECO:0007669"/>
    <property type="project" value="InterPro"/>
</dbReference>
<comment type="caution">
    <text evidence="6">The sequence shown here is derived from an EMBL/GenBank/DDBJ whole genome shotgun (WGS) entry which is preliminary data.</text>
</comment>
<reference evidence="6" key="1">
    <citation type="submission" date="2022-05" db="EMBL/GenBank/DDBJ databases">
        <authorList>
            <person name="Pankratov T."/>
        </authorList>
    </citation>
    <scope>NUCLEOTIDE SEQUENCE</scope>
    <source>
        <strain evidence="6">BP6-180914</strain>
    </source>
</reference>
<dbReference type="PROSITE" id="PS50931">
    <property type="entry name" value="HTH_LYSR"/>
    <property type="match status" value="1"/>
</dbReference>
<dbReference type="InterPro" id="IPR058163">
    <property type="entry name" value="LysR-type_TF_proteobact-type"/>
</dbReference>
<dbReference type="InterPro" id="IPR036390">
    <property type="entry name" value="WH_DNA-bd_sf"/>
</dbReference>
<dbReference type="SUPFAM" id="SSF46785">
    <property type="entry name" value="Winged helix' DNA-binding domain"/>
    <property type="match status" value="1"/>
</dbReference>
<dbReference type="CDD" id="cd08422">
    <property type="entry name" value="PBP2_CrgA_like"/>
    <property type="match status" value="1"/>
</dbReference>
<evidence type="ECO:0000256" key="2">
    <source>
        <dbReference type="ARBA" id="ARBA00023015"/>
    </source>
</evidence>
<protein>
    <submittedName>
        <fullName evidence="6">LysR family transcriptional regulator</fullName>
    </submittedName>
</protein>
<proteinExistence type="inferred from homology"/>
<dbReference type="FunFam" id="1.10.10.10:FF:000001">
    <property type="entry name" value="LysR family transcriptional regulator"/>
    <property type="match status" value="1"/>
</dbReference>
<dbReference type="PANTHER" id="PTHR30537">
    <property type="entry name" value="HTH-TYPE TRANSCRIPTIONAL REGULATOR"/>
    <property type="match status" value="1"/>
</dbReference>
<evidence type="ECO:0000256" key="3">
    <source>
        <dbReference type="ARBA" id="ARBA00023125"/>
    </source>
</evidence>
<gene>
    <name evidence="6" type="ORF">M8523_31505</name>
</gene>
<dbReference type="PANTHER" id="PTHR30537:SF5">
    <property type="entry name" value="HTH-TYPE TRANSCRIPTIONAL ACTIVATOR TTDR-RELATED"/>
    <property type="match status" value="1"/>
</dbReference>
<dbReference type="Pfam" id="PF00126">
    <property type="entry name" value="HTH_1"/>
    <property type="match status" value="1"/>
</dbReference>
<dbReference type="SUPFAM" id="SSF53850">
    <property type="entry name" value="Periplasmic binding protein-like II"/>
    <property type="match status" value="1"/>
</dbReference>
<dbReference type="EMBL" id="JAMOIM010000050">
    <property type="protein sequence ID" value="MCW6512443.1"/>
    <property type="molecule type" value="Genomic_DNA"/>
</dbReference>
<keyword evidence="4" id="KW-0804">Transcription</keyword>
<evidence type="ECO:0000313" key="6">
    <source>
        <dbReference type="EMBL" id="MCW6512443.1"/>
    </source>
</evidence>
<dbReference type="AlphaFoldDB" id="A0AA41Z8G7"/>
<dbReference type="Pfam" id="PF03466">
    <property type="entry name" value="LysR_substrate"/>
    <property type="match status" value="1"/>
</dbReference>
<feature type="domain" description="HTH lysR-type" evidence="5">
    <location>
        <begin position="1"/>
        <end position="58"/>
    </location>
</feature>
<evidence type="ECO:0000256" key="4">
    <source>
        <dbReference type="ARBA" id="ARBA00023163"/>
    </source>
</evidence>
<organism evidence="6 7">
    <name type="scientific">Lichenifustis flavocetrariae</name>
    <dbReference type="NCBI Taxonomy" id="2949735"/>
    <lineage>
        <taxon>Bacteria</taxon>
        <taxon>Pseudomonadati</taxon>
        <taxon>Pseudomonadota</taxon>
        <taxon>Alphaproteobacteria</taxon>
        <taxon>Hyphomicrobiales</taxon>
        <taxon>Lichenihabitantaceae</taxon>
        <taxon>Lichenifustis</taxon>
    </lineage>
</organism>
<evidence type="ECO:0000259" key="5">
    <source>
        <dbReference type="PROSITE" id="PS50931"/>
    </source>
</evidence>
<dbReference type="Gene3D" id="1.10.10.10">
    <property type="entry name" value="Winged helix-like DNA-binding domain superfamily/Winged helix DNA-binding domain"/>
    <property type="match status" value="1"/>
</dbReference>
<evidence type="ECO:0000313" key="7">
    <source>
        <dbReference type="Proteomes" id="UP001165667"/>
    </source>
</evidence>
<sequence>MDLADVALFRAIASVGSLSAAARRMGTSPMLVSRRLAGLEAELGARLFHRTTRSLSLTPEGEAFLPHAAALIEARDSALNAVSSGGSGLSGVLKITAPNVIGHSVIVPVVAALIADNPALRVDLTLSDGVIDIATAGLDVAVRVAVMKPSDLIATRVADNPFTLCASPAYVGRFGEPATTADLAGHSCIKLHAMDNWPFTRDEEMHRVRIGGPLSASTVDAVRAACIAGVGIAMLTYWDVHKHIARGELKRIVLTDVKPLEVGIWAVFPTRTQLPARVRAFIDALRDRLLVAAEDRL</sequence>
<keyword evidence="2" id="KW-0805">Transcription regulation</keyword>
<keyword evidence="3" id="KW-0238">DNA-binding</keyword>
<dbReference type="Proteomes" id="UP001165667">
    <property type="component" value="Unassembled WGS sequence"/>
</dbReference>
<dbReference type="GO" id="GO:0043565">
    <property type="term" value="F:sequence-specific DNA binding"/>
    <property type="evidence" value="ECO:0007669"/>
    <property type="project" value="TreeGrafter"/>
</dbReference>
<dbReference type="InterPro" id="IPR000847">
    <property type="entry name" value="LysR_HTH_N"/>
</dbReference>
<dbReference type="GO" id="GO:0006351">
    <property type="term" value="P:DNA-templated transcription"/>
    <property type="evidence" value="ECO:0007669"/>
    <property type="project" value="TreeGrafter"/>
</dbReference>
<accession>A0AA41Z8G7</accession>
<comment type="similarity">
    <text evidence="1">Belongs to the LysR transcriptional regulatory family.</text>
</comment>
<evidence type="ECO:0000256" key="1">
    <source>
        <dbReference type="ARBA" id="ARBA00009437"/>
    </source>
</evidence>
<keyword evidence="7" id="KW-1185">Reference proteome</keyword>
<dbReference type="Gene3D" id="3.40.190.290">
    <property type="match status" value="1"/>
</dbReference>
<name>A0AA41Z8G7_9HYPH</name>
<dbReference type="RefSeq" id="WP_282588821.1">
    <property type="nucleotide sequence ID" value="NZ_JAMOIM010000050.1"/>
</dbReference>
<dbReference type="InterPro" id="IPR005119">
    <property type="entry name" value="LysR_subst-bd"/>
</dbReference>
<dbReference type="InterPro" id="IPR036388">
    <property type="entry name" value="WH-like_DNA-bd_sf"/>
</dbReference>